<reference evidence="3 4" key="1">
    <citation type="submission" date="2020-08" db="EMBL/GenBank/DDBJ databases">
        <authorList>
            <person name="Liu C."/>
            <person name="Sun Q."/>
        </authorList>
    </citation>
    <scope>NUCLEOTIDE SEQUENCE [LARGE SCALE GENOMIC DNA]</scope>
    <source>
        <strain evidence="3 4">NSJ-18</strain>
    </source>
</reference>
<organism evidence="3 4">
    <name type="scientific">Romboutsia faecis</name>
    <dbReference type="NCBI Taxonomy" id="2764597"/>
    <lineage>
        <taxon>Bacteria</taxon>
        <taxon>Bacillati</taxon>
        <taxon>Bacillota</taxon>
        <taxon>Clostridia</taxon>
        <taxon>Peptostreptococcales</taxon>
        <taxon>Peptostreptococcaceae</taxon>
        <taxon>Romboutsia</taxon>
    </lineage>
</organism>
<feature type="compositionally biased region" description="Basic and acidic residues" evidence="1">
    <location>
        <begin position="90"/>
        <end position="100"/>
    </location>
</feature>
<dbReference type="Pfam" id="PF07454">
    <property type="entry name" value="SpoIIP"/>
    <property type="match status" value="1"/>
</dbReference>
<proteinExistence type="predicted"/>
<feature type="chain" id="PRO_5047091436" evidence="2">
    <location>
        <begin position="27"/>
        <end position="317"/>
    </location>
</feature>
<feature type="region of interest" description="Disordered" evidence="1">
    <location>
        <begin position="44"/>
        <end position="106"/>
    </location>
</feature>
<comment type="caution">
    <text evidence="3">The sequence shown here is derived from an EMBL/GenBank/DDBJ whole genome shotgun (WGS) entry which is preliminary data.</text>
</comment>
<name>A0ABR7JLQ2_9FIRM</name>
<evidence type="ECO:0000313" key="4">
    <source>
        <dbReference type="Proteomes" id="UP000609849"/>
    </source>
</evidence>
<evidence type="ECO:0000256" key="1">
    <source>
        <dbReference type="SAM" id="MobiDB-lite"/>
    </source>
</evidence>
<evidence type="ECO:0000313" key="3">
    <source>
        <dbReference type="EMBL" id="MBC5995633.1"/>
    </source>
</evidence>
<protein>
    <submittedName>
        <fullName evidence="3">Stage II sporulation protein P</fullName>
    </submittedName>
</protein>
<dbReference type="RefSeq" id="WP_153925621.1">
    <property type="nucleotide sequence ID" value="NZ_JACRWE010000001.1"/>
</dbReference>
<keyword evidence="2" id="KW-0732">Signal</keyword>
<feature type="signal peptide" evidence="2">
    <location>
        <begin position="1"/>
        <end position="26"/>
    </location>
</feature>
<accession>A0ABR7JLQ2</accession>
<dbReference type="EMBL" id="JACRWE010000001">
    <property type="protein sequence ID" value="MBC5995633.1"/>
    <property type="molecule type" value="Genomic_DNA"/>
</dbReference>
<evidence type="ECO:0000256" key="2">
    <source>
        <dbReference type="SAM" id="SignalP"/>
    </source>
</evidence>
<dbReference type="InterPro" id="IPR010897">
    <property type="entry name" value="Spore_II_P"/>
</dbReference>
<sequence length="317" mass="35408">MEKKRIKAKLLACVLICILPTTTSFAMDKEDFFRYLINSSYPETNTNEEKESASTKNNDDEKNDNNDNNDDYIKVHIGEENIPTLNSDDNSSKSKEKNESETSLLAEYKDNVRVTSATPRMLIYHTHSCETYSNSPSGNYHSNDPENSVIKIGNLLTTQLTNKGWGVVHNTTIHDNPSYNNSYSNSLKTVKSMLSAYNSVDIAIDLHRDASANVTKETNKNYTTTINGEKVAQICFVVGMKNQNVDEVMKIATDLTNLANEKYPGIAKPVVKKSYGRYNQYVAKNGILIEVGSNAVSIEEASASTKYIADILDSYFK</sequence>
<feature type="compositionally biased region" description="Basic and acidic residues" evidence="1">
    <location>
        <begin position="47"/>
        <end position="79"/>
    </location>
</feature>
<dbReference type="Proteomes" id="UP000609849">
    <property type="component" value="Unassembled WGS sequence"/>
</dbReference>
<gene>
    <name evidence="3" type="ORF">H8923_02555</name>
</gene>
<keyword evidence="4" id="KW-1185">Reference proteome</keyword>
<dbReference type="NCBIfam" id="TIGR02867">
    <property type="entry name" value="spore_II_P"/>
    <property type="match status" value="1"/>
</dbReference>